<feature type="transmembrane region" description="Helical" evidence="1">
    <location>
        <begin position="6"/>
        <end position="28"/>
    </location>
</feature>
<evidence type="ECO:0000313" key="2">
    <source>
        <dbReference type="EMBL" id="MEK8070335.1"/>
    </source>
</evidence>
<feature type="transmembrane region" description="Helical" evidence="1">
    <location>
        <begin position="69"/>
        <end position="87"/>
    </location>
</feature>
<feature type="transmembrane region" description="Helical" evidence="1">
    <location>
        <begin position="35"/>
        <end position="57"/>
    </location>
</feature>
<dbReference type="Pfam" id="PF11139">
    <property type="entry name" value="SfLAP"/>
    <property type="match status" value="1"/>
</dbReference>
<dbReference type="RefSeq" id="WP_341440464.1">
    <property type="nucleotide sequence ID" value="NZ_JBBPCN010000001.1"/>
</dbReference>
<evidence type="ECO:0000256" key="1">
    <source>
        <dbReference type="SAM" id="Phobius"/>
    </source>
</evidence>
<dbReference type="EMBL" id="JBBPCN010000001">
    <property type="protein sequence ID" value="MEK8070335.1"/>
    <property type="molecule type" value="Genomic_DNA"/>
</dbReference>
<protein>
    <submittedName>
        <fullName evidence="2">GAP family protein</fullName>
    </submittedName>
</protein>
<name>A0ABU9CVE7_9NOCA</name>
<keyword evidence="3" id="KW-1185">Reference proteome</keyword>
<comment type="caution">
    <text evidence="2">The sequence shown here is derived from an EMBL/GenBank/DDBJ whole genome shotgun (WGS) entry which is preliminary data.</text>
</comment>
<dbReference type="InterPro" id="IPR021315">
    <property type="entry name" value="Gap/Sap"/>
</dbReference>
<evidence type="ECO:0000313" key="3">
    <source>
        <dbReference type="Proteomes" id="UP001456513"/>
    </source>
</evidence>
<keyword evidence="1" id="KW-1133">Transmembrane helix</keyword>
<feature type="transmembrane region" description="Helical" evidence="1">
    <location>
        <begin position="141"/>
        <end position="165"/>
    </location>
</feature>
<sequence length="214" mass="22591">MLIQLTGLALVDSIGIGTLAVPLWMMLWPSFRARVVLLHLSVLGLLYLGVGIAVWAATDGLSVAVPGDARIRLAVGLALLIMGLLCDRRRRRAPSRAWWTRPPGTVRGVVLLAVAVGAVEVATMLPFFAAMDAVGDAGMGWGLSALLLAAYVLVTLSPALVLLAVRVTAQERVSSITPTLLRRVDRWSGDVWATVLLVVGALLAADAAIESNLV</sequence>
<accession>A0ABU9CVE7</accession>
<reference evidence="2 3" key="1">
    <citation type="submission" date="2024-03" db="EMBL/GenBank/DDBJ databases">
        <title>Rhodococcus navarretei sp. nov. and Pseudarthrobacter quantumdoti sp. nov., two new species with the ability to biosynthesize Quantum Dots isolated from soil samples at Union Glacier, Antarctica.</title>
        <authorList>
            <person name="Vargas M."/>
        </authorList>
    </citation>
    <scope>NUCLEOTIDE SEQUENCE [LARGE SCALE GENOMIC DNA]</scope>
    <source>
        <strain evidence="2 3">EXRC-4A-4</strain>
    </source>
</reference>
<feature type="transmembrane region" description="Helical" evidence="1">
    <location>
        <begin position="191"/>
        <end position="209"/>
    </location>
</feature>
<keyword evidence="1" id="KW-0472">Membrane</keyword>
<keyword evidence="1" id="KW-0812">Transmembrane</keyword>
<organism evidence="2 3">
    <name type="scientific">Rhodococcus navarretei</name>
    <dbReference type="NCBI Taxonomy" id="3128981"/>
    <lineage>
        <taxon>Bacteria</taxon>
        <taxon>Bacillati</taxon>
        <taxon>Actinomycetota</taxon>
        <taxon>Actinomycetes</taxon>
        <taxon>Mycobacteriales</taxon>
        <taxon>Nocardiaceae</taxon>
        <taxon>Rhodococcus</taxon>
    </lineage>
</organism>
<proteinExistence type="predicted"/>
<dbReference type="Proteomes" id="UP001456513">
    <property type="component" value="Unassembled WGS sequence"/>
</dbReference>
<feature type="transmembrane region" description="Helical" evidence="1">
    <location>
        <begin position="108"/>
        <end position="129"/>
    </location>
</feature>
<gene>
    <name evidence="2" type="ORF">AABD04_05695</name>
</gene>